<keyword evidence="3" id="KW-0687">Ribonucleoprotein</keyword>
<evidence type="ECO:0000256" key="1">
    <source>
        <dbReference type="ARBA" id="ARBA00009339"/>
    </source>
</evidence>
<dbReference type="Pfam" id="PF00832">
    <property type="entry name" value="Ribosomal_L39"/>
    <property type="match status" value="1"/>
</dbReference>
<dbReference type="EMBL" id="JANQDX010000019">
    <property type="protein sequence ID" value="KAL0904787.1"/>
    <property type="molecule type" value="Genomic_DNA"/>
</dbReference>
<dbReference type="SUPFAM" id="SSF48662">
    <property type="entry name" value="Ribosomal protein L39e"/>
    <property type="match status" value="1"/>
</dbReference>
<evidence type="ECO:0000313" key="5">
    <source>
        <dbReference type="Proteomes" id="UP001552299"/>
    </source>
</evidence>
<dbReference type="InterPro" id="IPR023626">
    <property type="entry name" value="Ribosomal_eL39_dom_sf"/>
</dbReference>
<reference evidence="4 5" key="1">
    <citation type="journal article" date="2024" name="Plant Biotechnol. J.">
        <title>Dendrobium thyrsiflorum genome and its molecular insights into genes involved in important horticultural traits.</title>
        <authorList>
            <person name="Chen B."/>
            <person name="Wang J.Y."/>
            <person name="Zheng P.J."/>
            <person name="Li K.L."/>
            <person name="Liang Y.M."/>
            <person name="Chen X.F."/>
            <person name="Zhang C."/>
            <person name="Zhao X."/>
            <person name="He X."/>
            <person name="Zhang G.Q."/>
            <person name="Liu Z.J."/>
            <person name="Xu Q."/>
        </authorList>
    </citation>
    <scope>NUCLEOTIDE SEQUENCE [LARGE SCALE GENOMIC DNA]</scope>
    <source>
        <strain evidence="4">GZMU011</strain>
    </source>
</reference>
<dbReference type="InterPro" id="IPR000077">
    <property type="entry name" value="Ribosomal_eL39"/>
</dbReference>
<dbReference type="InterPro" id="IPR020083">
    <property type="entry name" value="Ribosomal_eL39_CS"/>
</dbReference>
<dbReference type="AlphaFoldDB" id="A0ABD0TYT6"/>
<dbReference type="GO" id="GO:0005840">
    <property type="term" value="C:ribosome"/>
    <property type="evidence" value="ECO:0007669"/>
    <property type="project" value="UniProtKB-KW"/>
</dbReference>
<protein>
    <recommendedName>
        <fullName evidence="6">60S ribosomal protein L39</fullName>
    </recommendedName>
</protein>
<comment type="caution">
    <text evidence="4">The sequence shown here is derived from an EMBL/GenBank/DDBJ whole genome shotgun (WGS) entry which is preliminary data.</text>
</comment>
<sequence>MFSCILYVIMDLPDPNMTDGQSASQIALVYSTTSTVGLDIVSQFATLIALMMGEVQSRVPAIRSEEADRHLQIFLRLSLRDSRPSFKTFRIKKKLAKKMRQNRPIPHWIRMRTNNTIRYNAKRRHWRRTKLGF</sequence>
<evidence type="ECO:0000256" key="3">
    <source>
        <dbReference type="ARBA" id="ARBA00023274"/>
    </source>
</evidence>
<gene>
    <name evidence="4" type="ORF">M5K25_026937</name>
</gene>
<dbReference type="PROSITE" id="PS00051">
    <property type="entry name" value="RIBOSOMAL_L39E"/>
    <property type="match status" value="1"/>
</dbReference>
<keyword evidence="5" id="KW-1185">Reference proteome</keyword>
<comment type="similarity">
    <text evidence="1">Belongs to the eukaryotic ribosomal protein eL39 family.</text>
</comment>
<evidence type="ECO:0000313" key="4">
    <source>
        <dbReference type="EMBL" id="KAL0904787.1"/>
    </source>
</evidence>
<dbReference type="FunFam" id="1.10.1620.10:FF:000001">
    <property type="entry name" value="60S ribosomal protein-like L39"/>
    <property type="match status" value="1"/>
</dbReference>
<evidence type="ECO:0000256" key="2">
    <source>
        <dbReference type="ARBA" id="ARBA00022980"/>
    </source>
</evidence>
<dbReference type="Proteomes" id="UP001552299">
    <property type="component" value="Unassembled WGS sequence"/>
</dbReference>
<accession>A0ABD0TYT6</accession>
<dbReference type="Gene3D" id="1.10.1620.10">
    <property type="entry name" value="Ribosomal protein L39e"/>
    <property type="match status" value="1"/>
</dbReference>
<dbReference type="GO" id="GO:1990904">
    <property type="term" value="C:ribonucleoprotein complex"/>
    <property type="evidence" value="ECO:0007669"/>
    <property type="project" value="UniProtKB-KW"/>
</dbReference>
<dbReference type="PANTHER" id="PTHR19970:SF0">
    <property type="entry name" value="LARGE RIBOSOMAL SUBUNIT PROTEIN EL39"/>
    <property type="match status" value="1"/>
</dbReference>
<evidence type="ECO:0008006" key="6">
    <source>
        <dbReference type="Google" id="ProtNLM"/>
    </source>
</evidence>
<dbReference type="PANTHER" id="PTHR19970">
    <property type="entry name" value="RIBOSOMAL PROTEIN L39E"/>
    <property type="match status" value="1"/>
</dbReference>
<name>A0ABD0TYT6_DENTH</name>
<organism evidence="4 5">
    <name type="scientific">Dendrobium thyrsiflorum</name>
    <name type="common">Pinecone-like raceme dendrobium</name>
    <name type="synonym">Orchid</name>
    <dbReference type="NCBI Taxonomy" id="117978"/>
    <lineage>
        <taxon>Eukaryota</taxon>
        <taxon>Viridiplantae</taxon>
        <taxon>Streptophyta</taxon>
        <taxon>Embryophyta</taxon>
        <taxon>Tracheophyta</taxon>
        <taxon>Spermatophyta</taxon>
        <taxon>Magnoliopsida</taxon>
        <taxon>Liliopsida</taxon>
        <taxon>Asparagales</taxon>
        <taxon>Orchidaceae</taxon>
        <taxon>Epidendroideae</taxon>
        <taxon>Malaxideae</taxon>
        <taxon>Dendrobiinae</taxon>
        <taxon>Dendrobium</taxon>
    </lineage>
</organism>
<keyword evidence="2" id="KW-0689">Ribosomal protein</keyword>
<proteinExistence type="inferred from homology"/>